<evidence type="ECO:0000313" key="1">
    <source>
        <dbReference type="EMBL" id="NNU34594.1"/>
    </source>
</evidence>
<protein>
    <recommendedName>
        <fullName evidence="3">Integration host factor subunit beta</fullName>
    </recommendedName>
</protein>
<reference evidence="1 2" key="1">
    <citation type="submission" date="2020-05" db="EMBL/GenBank/DDBJ databases">
        <authorList>
            <person name="Khan S.A."/>
            <person name="Jeon C.O."/>
            <person name="Chun B.H."/>
        </authorList>
    </citation>
    <scope>NUCLEOTIDE SEQUENCE [LARGE SCALE GENOMIC DNA]</scope>
    <source>
        <strain evidence="1 2">S1162</strain>
    </source>
</reference>
<dbReference type="Proteomes" id="UP000566071">
    <property type="component" value="Unassembled WGS sequence"/>
</dbReference>
<proteinExistence type="predicted"/>
<dbReference type="EMBL" id="JABFCR010000057">
    <property type="protein sequence ID" value="NNU34594.1"/>
    <property type="molecule type" value="Genomic_DNA"/>
</dbReference>
<keyword evidence="2" id="KW-1185">Reference proteome</keyword>
<organism evidence="1 2">
    <name type="scientific">Mucilaginibacter humi</name>
    <dbReference type="NCBI Taxonomy" id="2732510"/>
    <lineage>
        <taxon>Bacteria</taxon>
        <taxon>Pseudomonadati</taxon>
        <taxon>Bacteroidota</taxon>
        <taxon>Sphingobacteriia</taxon>
        <taxon>Sphingobacteriales</taxon>
        <taxon>Sphingobacteriaceae</taxon>
        <taxon>Mucilaginibacter</taxon>
    </lineage>
</organism>
<gene>
    <name evidence="1" type="ORF">HK413_11810</name>
</gene>
<name>A0ABX1W5K9_9SPHI</name>
<evidence type="ECO:0000313" key="2">
    <source>
        <dbReference type="Proteomes" id="UP000566071"/>
    </source>
</evidence>
<accession>A0ABX1W5K9</accession>
<sequence length="37" mass="4234">MGQNITKGEMVVVPEHNIAYFKPGREFNAEMKKLKVV</sequence>
<comment type="caution">
    <text evidence="1">The sequence shown here is derived from an EMBL/GenBank/DDBJ whole genome shotgun (WGS) entry which is preliminary data.</text>
</comment>
<evidence type="ECO:0008006" key="3">
    <source>
        <dbReference type="Google" id="ProtNLM"/>
    </source>
</evidence>